<evidence type="ECO:0000256" key="5">
    <source>
        <dbReference type="SAM" id="MobiDB-lite"/>
    </source>
</evidence>
<dbReference type="InterPro" id="IPR036737">
    <property type="entry name" value="OmpA-like_sf"/>
</dbReference>
<keyword evidence="2 4" id="KW-0472">Membrane</keyword>
<dbReference type="Gene3D" id="3.30.1330.60">
    <property type="entry name" value="OmpA-like domain"/>
    <property type="match status" value="1"/>
</dbReference>
<dbReference type="SUPFAM" id="SSF103088">
    <property type="entry name" value="OmpA-like"/>
    <property type="match status" value="1"/>
</dbReference>
<dbReference type="EMBL" id="JACOFW010000003">
    <property type="protein sequence ID" value="MBC3806540.1"/>
    <property type="molecule type" value="Genomic_DNA"/>
</dbReference>
<reference evidence="7 8" key="1">
    <citation type="submission" date="2020-08" db="EMBL/GenBank/DDBJ databases">
        <title>Novel species isolated from subtropical streams in China.</title>
        <authorList>
            <person name="Lu H."/>
        </authorList>
    </citation>
    <scope>NUCLEOTIDE SEQUENCE [LARGE SCALE GENOMIC DNA]</scope>
    <source>
        <strain evidence="7 8">KACC 16656</strain>
    </source>
</reference>
<dbReference type="Proteomes" id="UP000648257">
    <property type="component" value="Unassembled WGS sequence"/>
</dbReference>
<dbReference type="PANTHER" id="PTHR30329">
    <property type="entry name" value="STATOR ELEMENT OF FLAGELLAR MOTOR COMPLEX"/>
    <property type="match status" value="1"/>
</dbReference>
<dbReference type="PRINTS" id="PR01021">
    <property type="entry name" value="OMPADOMAIN"/>
</dbReference>
<keyword evidence="3" id="KW-0998">Cell outer membrane</keyword>
<feature type="compositionally biased region" description="Basic and acidic residues" evidence="5">
    <location>
        <begin position="128"/>
        <end position="137"/>
    </location>
</feature>
<dbReference type="CDD" id="cd07185">
    <property type="entry name" value="OmpA_C-like"/>
    <property type="match status" value="1"/>
</dbReference>
<dbReference type="PANTHER" id="PTHR30329:SF21">
    <property type="entry name" value="LIPOPROTEIN YIAD-RELATED"/>
    <property type="match status" value="1"/>
</dbReference>
<comment type="caution">
    <text evidence="7">The sequence shown here is derived from an EMBL/GenBank/DDBJ whole genome shotgun (WGS) entry which is preliminary data.</text>
</comment>
<gene>
    <name evidence="7" type="ORF">H8K52_04140</name>
</gene>
<organism evidence="7 8">
    <name type="scientific">Undibacterium seohonense</name>
    <dbReference type="NCBI Taxonomy" id="1344950"/>
    <lineage>
        <taxon>Bacteria</taxon>
        <taxon>Pseudomonadati</taxon>
        <taxon>Pseudomonadota</taxon>
        <taxon>Betaproteobacteria</taxon>
        <taxon>Burkholderiales</taxon>
        <taxon>Oxalobacteraceae</taxon>
        <taxon>Undibacterium</taxon>
    </lineage>
</organism>
<feature type="domain" description="OmpA-like" evidence="6">
    <location>
        <begin position="196"/>
        <end position="313"/>
    </location>
</feature>
<evidence type="ECO:0000256" key="1">
    <source>
        <dbReference type="ARBA" id="ARBA00004442"/>
    </source>
</evidence>
<evidence type="ECO:0000313" key="8">
    <source>
        <dbReference type="Proteomes" id="UP000648257"/>
    </source>
</evidence>
<keyword evidence="8" id="KW-1185">Reference proteome</keyword>
<comment type="subcellular location">
    <subcellularLocation>
        <location evidence="1">Cell outer membrane</location>
    </subcellularLocation>
</comment>
<name>A0ABR6X0R8_9BURK</name>
<feature type="compositionally biased region" description="Polar residues" evidence="5">
    <location>
        <begin position="153"/>
        <end position="165"/>
    </location>
</feature>
<dbReference type="InterPro" id="IPR006664">
    <property type="entry name" value="OMP_bac"/>
</dbReference>
<protein>
    <submittedName>
        <fullName evidence="7">OmpA family protein</fullName>
    </submittedName>
</protein>
<dbReference type="InterPro" id="IPR025511">
    <property type="entry name" value="DUF4398"/>
</dbReference>
<feature type="region of interest" description="Disordered" evidence="5">
    <location>
        <begin position="94"/>
        <end position="165"/>
    </location>
</feature>
<accession>A0ABR6X0R8</accession>
<feature type="compositionally biased region" description="Basic and acidic residues" evidence="5">
    <location>
        <begin position="104"/>
        <end position="115"/>
    </location>
</feature>
<sequence length="319" mass="34539">MTPIAIAISVLLAACSTTPKTTTLLDQTRSDFMMAQNNPAVGTYAPLEMKHASEALAVANEAALNRDSEQKIDSLAYLAKQKIATTQEVAKQKSAEADVQNSNKQRDQLRLDQRTQEANQSKAAADQAKLEAERAKNAADQSKIAADQAKLSAEQSKQATQAAQNDTLEAQRLAQEAQAKAAKLEAQLAELAAKKTERGIVITFGDVLFDTNQSRLSPEGMRIAQKLADVLQQNPQRMALAEGFTDSVGTNAYNQALSERRSDAVRSALHGMGVSRDRISSRGYGESFPVAGNQTADERRLNRRVEIILSDDSGKIAPR</sequence>
<evidence type="ECO:0000313" key="7">
    <source>
        <dbReference type="EMBL" id="MBC3806540.1"/>
    </source>
</evidence>
<evidence type="ECO:0000259" key="6">
    <source>
        <dbReference type="PROSITE" id="PS51123"/>
    </source>
</evidence>
<evidence type="ECO:0000256" key="4">
    <source>
        <dbReference type="PROSITE-ProRule" id="PRU00473"/>
    </source>
</evidence>
<dbReference type="InterPro" id="IPR006665">
    <property type="entry name" value="OmpA-like"/>
</dbReference>
<evidence type="ECO:0000256" key="3">
    <source>
        <dbReference type="ARBA" id="ARBA00023237"/>
    </source>
</evidence>
<dbReference type="Pfam" id="PF14346">
    <property type="entry name" value="DUF4398"/>
    <property type="match status" value="1"/>
</dbReference>
<dbReference type="InterPro" id="IPR050330">
    <property type="entry name" value="Bact_OuterMem_StrucFunc"/>
</dbReference>
<dbReference type="Pfam" id="PF00691">
    <property type="entry name" value="OmpA"/>
    <property type="match status" value="1"/>
</dbReference>
<proteinExistence type="predicted"/>
<dbReference type="PROSITE" id="PS51123">
    <property type="entry name" value="OMPA_2"/>
    <property type="match status" value="1"/>
</dbReference>
<evidence type="ECO:0000256" key="2">
    <source>
        <dbReference type="ARBA" id="ARBA00023136"/>
    </source>
</evidence>